<feature type="region of interest" description="Disordered" evidence="5">
    <location>
        <begin position="1028"/>
        <end position="1048"/>
    </location>
</feature>
<dbReference type="InterPro" id="IPR000719">
    <property type="entry name" value="Prot_kinase_dom"/>
</dbReference>
<gene>
    <name evidence="8" type="ORF">L201_006917</name>
</gene>
<dbReference type="CDD" id="cd13981">
    <property type="entry name" value="STKc_Bub1_BubR1"/>
    <property type="match status" value="1"/>
</dbReference>
<dbReference type="GO" id="GO:0032991">
    <property type="term" value="C:protein-containing complex"/>
    <property type="evidence" value="ECO:0007669"/>
    <property type="project" value="UniProtKB-ARBA"/>
</dbReference>
<dbReference type="Gene3D" id="1.10.510.10">
    <property type="entry name" value="Transferase(Phosphotransferase) domain 1"/>
    <property type="match status" value="1"/>
</dbReference>
<dbReference type="SMART" id="SM00220">
    <property type="entry name" value="S_TKc"/>
    <property type="match status" value="1"/>
</dbReference>
<dbReference type="InterPro" id="IPR015661">
    <property type="entry name" value="Bub1/Mad3"/>
</dbReference>
<dbReference type="GeneID" id="91097586"/>
<dbReference type="PROSITE" id="PS00108">
    <property type="entry name" value="PROTEIN_KINASE_ST"/>
    <property type="match status" value="1"/>
</dbReference>
<feature type="region of interest" description="Disordered" evidence="5">
    <location>
        <begin position="606"/>
        <end position="694"/>
    </location>
</feature>
<dbReference type="Gene3D" id="1.25.40.430">
    <property type="match status" value="1"/>
</dbReference>
<dbReference type="PROSITE" id="PS50011">
    <property type="entry name" value="PROTEIN_KINASE_DOM"/>
    <property type="match status" value="1"/>
</dbReference>
<feature type="compositionally biased region" description="Polar residues" evidence="5">
    <location>
        <begin position="610"/>
        <end position="628"/>
    </location>
</feature>
<keyword evidence="3" id="KW-0995">Kinetochore</keyword>
<dbReference type="RefSeq" id="XP_066078726.1">
    <property type="nucleotide sequence ID" value="XM_066222629.1"/>
</dbReference>
<dbReference type="GO" id="GO:0051754">
    <property type="term" value="P:meiotic sister chromatid cohesion, centromeric"/>
    <property type="evidence" value="ECO:0007669"/>
    <property type="project" value="TreeGrafter"/>
</dbReference>
<dbReference type="PANTHER" id="PTHR14030:SF4">
    <property type="entry name" value="BUB1 KINASE, ISOFORM A-RELATED"/>
    <property type="match status" value="1"/>
</dbReference>
<evidence type="ECO:0000256" key="4">
    <source>
        <dbReference type="ARBA" id="ARBA00023328"/>
    </source>
</evidence>
<feature type="region of interest" description="Disordered" evidence="5">
    <location>
        <begin position="218"/>
        <end position="428"/>
    </location>
</feature>
<proteinExistence type="predicted"/>
<dbReference type="InterPro" id="IPR008271">
    <property type="entry name" value="Ser/Thr_kinase_AS"/>
</dbReference>
<dbReference type="Pfam" id="PF00069">
    <property type="entry name" value="Pkinase"/>
    <property type="match status" value="1"/>
</dbReference>
<comment type="subcellular location">
    <subcellularLocation>
        <location evidence="1">Chromosome</location>
        <location evidence="1">Centromere</location>
        <location evidence="1">Kinetochore</location>
    </subcellularLocation>
</comment>
<dbReference type="Proteomes" id="UP001355207">
    <property type="component" value="Chromosome 9"/>
</dbReference>
<evidence type="ECO:0000256" key="3">
    <source>
        <dbReference type="ARBA" id="ARBA00022838"/>
    </source>
</evidence>
<dbReference type="GO" id="GO:0000776">
    <property type="term" value="C:kinetochore"/>
    <property type="evidence" value="ECO:0007669"/>
    <property type="project" value="UniProtKB-KW"/>
</dbReference>
<dbReference type="PROSITE" id="PS51489">
    <property type="entry name" value="BUB1_N"/>
    <property type="match status" value="1"/>
</dbReference>
<dbReference type="SUPFAM" id="SSF56112">
    <property type="entry name" value="Protein kinase-like (PK-like)"/>
    <property type="match status" value="1"/>
</dbReference>
<dbReference type="PANTHER" id="PTHR14030">
    <property type="entry name" value="MITOTIC CHECKPOINT SERINE/THREONINE-PROTEIN KINASE BUB1"/>
    <property type="match status" value="1"/>
</dbReference>
<dbReference type="Pfam" id="PF08311">
    <property type="entry name" value="Mad3_BUB1_I"/>
    <property type="match status" value="1"/>
</dbReference>
<feature type="domain" description="Protein kinase" evidence="6">
    <location>
        <begin position="1001"/>
        <end position="1322"/>
    </location>
</feature>
<dbReference type="EMBL" id="CP144106">
    <property type="protein sequence ID" value="WWC91964.1"/>
    <property type="molecule type" value="Genomic_DNA"/>
</dbReference>
<keyword evidence="4" id="KW-0137">Centromere</keyword>
<evidence type="ECO:0000256" key="2">
    <source>
        <dbReference type="ARBA" id="ARBA00022454"/>
    </source>
</evidence>
<feature type="compositionally biased region" description="Polar residues" evidence="5">
    <location>
        <begin position="257"/>
        <end position="274"/>
    </location>
</feature>
<feature type="compositionally biased region" description="Basic and acidic residues" evidence="5">
    <location>
        <begin position="300"/>
        <end position="310"/>
    </location>
</feature>
<feature type="region of interest" description="Disordered" evidence="5">
    <location>
        <begin position="470"/>
        <end position="587"/>
    </location>
</feature>
<sequence>MESLFSPGQQRPPSPSSAGPVTDFALIESQKENIRPLATGRSAATLSNVFAKEPSAADKVVQEGHERFRKGIEEAEKRDKEGEDMIDGIQDVLDVYNKYILFVVQHHPSSDTHLLPLLETTTRRFVNDARYTQDVRYLKLWVMYARQIERREEIWAFLESRDIGTKHSLFYEEWASALEGLGRRKKADEIYKIGIARKAAPLERLKNRHKQFLERIMAPPSGVVPDDEPSSSSNPSSSRTPGRSILGQVASSSSSSVAGVTQLAPSLRSTSKGNGSRLEIFSDENGKAEDSAPGEWADFGTRDARRKENTVESTPWKGETLPQSASRPRTAPRTPKVEVFKDLSENEGIRAAEEVFVRQRQPPTEAELLKSDPLRHYDTSDLPTTIPSLPAPPSARKPPKPTKSSSHFVPKPWECPRDGPEIKSATGKTERRMFDWNAVFKNNDEWSLEEVRARQRGLLGKEWKGEVKDWERAWHQPGASTPKPEEKKIKPPSPTVNTKLAELEVMKMFDQTIHGGKIRDSDSDSDGSSDDDDDEEPIQCAPTPLPARPGSIAMLAPTPGGMVPPTPTPASQNGPNRLFSPINENPSSKPLVFIDENVVKPLVFTDENASRSSSSKPAVFSDENSVPPSASKPGKFNIFSETPAKTPLASRTPLASSSQPKAFGIFSDENQENAVQATPSAASKQRQPLAQNLFATPALSRQSSYGRGPAEVIQEVPEGEEAEEAENAAGSVNQLQENVARVSLNDVQEEHEEEEERPRGGMRRFEINTMTPITERTCEYTNMTNLRSSMGGGSIPFSVAEDEEEGESEHLASNDAQGSNENHILQSEDQTSYESERSPSPPLQLKEFDGSIISESHLPSGDANAKFQLPEGFTIHRNVNETHTMVLTDGDTMHTAREGSVEPTTEHENFVTASHEDVVENTIPNPCNPASQQVIDTIMKSIDPPISSMPGFIDCRSFVSDKWGTLQKHAKSKGRRGSTNSRASVAPADDILPIELEGKKFEIQDKIGEGGFGAVFLSVDVAQRQLQDDLDSDDEDSDAEDEESQEDKSILAIKVEQPSSIWEYIVLNRIYERIDQSILSSIIKTRNLYAFQDESFLLMDYSSQGTLLDIVNKSNSIGISPGSGQNGLEELLCIFFIIELLKIIEELHSKNFLHGDLKIDNCLIRLEEISNSQWSSSYSSSSSSSSSSGSSGGWNKKGIKLIDFGKSLDLNLYPLKDKQKFIFEDWKSDEKDCIQMQNNQSWSYHTDYFGLASIAYCMLFGKYIKIEQNKENNLYQIDMALKRYWQQDLWNDFFTTLLNPPEERLPITNRLSQIRNKFEIWLEENCQKGGKNLKSMLKKIELAAITGKR</sequence>
<dbReference type="GO" id="GO:0004672">
    <property type="term" value="F:protein kinase activity"/>
    <property type="evidence" value="ECO:0007669"/>
    <property type="project" value="InterPro"/>
</dbReference>
<feature type="region of interest" description="Disordered" evidence="5">
    <location>
        <begin position="787"/>
        <end position="846"/>
    </location>
</feature>
<evidence type="ECO:0008006" key="10">
    <source>
        <dbReference type="Google" id="ProtNLM"/>
    </source>
</evidence>
<organism evidence="8 9">
    <name type="scientific">Kwoniella dendrophila CBS 6074</name>
    <dbReference type="NCBI Taxonomy" id="1295534"/>
    <lineage>
        <taxon>Eukaryota</taxon>
        <taxon>Fungi</taxon>
        <taxon>Dikarya</taxon>
        <taxon>Basidiomycota</taxon>
        <taxon>Agaricomycotina</taxon>
        <taxon>Tremellomycetes</taxon>
        <taxon>Tremellales</taxon>
        <taxon>Cryptococcaceae</taxon>
        <taxon>Kwoniella</taxon>
    </lineage>
</organism>
<feature type="compositionally biased region" description="Polar residues" evidence="5">
    <location>
        <begin position="672"/>
        <end position="694"/>
    </location>
</feature>
<feature type="domain" description="BUB1 N-terminal" evidence="7">
    <location>
        <begin position="73"/>
        <end position="241"/>
    </location>
</feature>
<feature type="compositionally biased region" description="Basic and acidic residues" evidence="5">
    <location>
        <begin position="367"/>
        <end position="379"/>
    </location>
</feature>
<dbReference type="InterPro" id="IPR013212">
    <property type="entry name" value="Mad3/Bub1_I"/>
</dbReference>
<name>A0AAX4K3L0_9TREE</name>
<dbReference type="GO" id="GO:0007094">
    <property type="term" value="P:mitotic spindle assembly checkpoint signaling"/>
    <property type="evidence" value="ECO:0007669"/>
    <property type="project" value="InterPro"/>
</dbReference>
<dbReference type="GO" id="GO:0005524">
    <property type="term" value="F:ATP binding"/>
    <property type="evidence" value="ECO:0007669"/>
    <property type="project" value="InterPro"/>
</dbReference>
<feature type="region of interest" description="Disordered" evidence="5">
    <location>
        <begin position="1"/>
        <end position="21"/>
    </location>
</feature>
<evidence type="ECO:0000259" key="6">
    <source>
        <dbReference type="PROSITE" id="PS50011"/>
    </source>
</evidence>
<feature type="compositionally biased region" description="Low complexity" evidence="5">
    <location>
        <begin position="219"/>
        <end position="244"/>
    </location>
</feature>
<keyword evidence="9" id="KW-1185">Reference proteome</keyword>
<evidence type="ECO:0000256" key="1">
    <source>
        <dbReference type="ARBA" id="ARBA00004629"/>
    </source>
</evidence>
<dbReference type="InterPro" id="IPR011009">
    <property type="entry name" value="Kinase-like_dom_sf"/>
</dbReference>
<reference evidence="8 9" key="1">
    <citation type="submission" date="2024-01" db="EMBL/GenBank/DDBJ databases">
        <title>Comparative genomics of Cryptococcus and Kwoniella reveals pathogenesis evolution and contrasting modes of karyotype evolution via chromosome fusion or intercentromeric recombination.</title>
        <authorList>
            <person name="Coelho M.A."/>
            <person name="David-Palma M."/>
            <person name="Shea T."/>
            <person name="Bowers K."/>
            <person name="McGinley-Smith S."/>
            <person name="Mohammad A.W."/>
            <person name="Gnirke A."/>
            <person name="Yurkov A.M."/>
            <person name="Nowrousian M."/>
            <person name="Sun S."/>
            <person name="Cuomo C.A."/>
            <person name="Heitman J."/>
        </authorList>
    </citation>
    <scope>NUCLEOTIDE SEQUENCE [LARGE SCALE GENOMIC DNA]</scope>
    <source>
        <strain evidence="8 9">CBS 6074</strain>
    </source>
</reference>
<feature type="compositionally biased region" description="Basic and acidic residues" evidence="5">
    <location>
        <begin position="335"/>
        <end position="357"/>
    </location>
</feature>
<dbReference type="GO" id="GO:0005634">
    <property type="term" value="C:nucleus"/>
    <property type="evidence" value="ECO:0007669"/>
    <property type="project" value="TreeGrafter"/>
</dbReference>
<dbReference type="SMART" id="SM00777">
    <property type="entry name" value="Mad3_BUB1_I"/>
    <property type="match status" value="1"/>
</dbReference>
<feature type="compositionally biased region" description="Low complexity" evidence="5">
    <location>
        <begin position="1174"/>
        <end position="1189"/>
    </location>
</feature>
<accession>A0AAX4K3L0</accession>
<evidence type="ECO:0000256" key="5">
    <source>
        <dbReference type="SAM" id="MobiDB-lite"/>
    </source>
</evidence>
<feature type="compositionally biased region" description="Acidic residues" evidence="5">
    <location>
        <begin position="1028"/>
        <end position="1045"/>
    </location>
</feature>
<evidence type="ECO:0000313" key="9">
    <source>
        <dbReference type="Proteomes" id="UP001355207"/>
    </source>
</evidence>
<keyword evidence="2" id="KW-0158">Chromosome</keyword>
<feature type="compositionally biased region" description="Polar residues" evidence="5">
    <location>
        <begin position="814"/>
        <end position="833"/>
    </location>
</feature>
<protein>
    <recommendedName>
        <fullName evidence="10">BUB protein kinase</fullName>
    </recommendedName>
</protein>
<evidence type="ECO:0000313" key="8">
    <source>
        <dbReference type="EMBL" id="WWC91964.1"/>
    </source>
</evidence>
<dbReference type="FunFam" id="1.25.40.430:FF:000003">
    <property type="entry name" value="Checkpoint serine/threonine-protein kinase BUB1"/>
    <property type="match status" value="1"/>
</dbReference>
<feature type="region of interest" description="Disordered" evidence="5">
    <location>
        <begin position="1174"/>
        <end position="1194"/>
    </location>
</feature>
<evidence type="ECO:0000259" key="7">
    <source>
        <dbReference type="PROSITE" id="PS51489"/>
    </source>
</evidence>
<feature type="compositionally biased region" description="Acidic residues" evidence="5">
    <location>
        <begin position="523"/>
        <end position="537"/>
    </location>
</feature>